<accession>A0AAD5VPE5</accession>
<feature type="region of interest" description="Disordered" evidence="3">
    <location>
        <begin position="346"/>
        <end position="371"/>
    </location>
</feature>
<evidence type="ECO:0000313" key="6">
    <source>
        <dbReference type="EMBL" id="KAJ3565885.1"/>
    </source>
</evidence>
<evidence type="ECO:0000256" key="3">
    <source>
        <dbReference type="SAM" id="MobiDB-lite"/>
    </source>
</evidence>
<gene>
    <name evidence="6" type="ORF">NP233_g7356</name>
</gene>
<organism evidence="6 7">
    <name type="scientific">Leucocoprinus birnbaumii</name>
    <dbReference type="NCBI Taxonomy" id="56174"/>
    <lineage>
        <taxon>Eukaryota</taxon>
        <taxon>Fungi</taxon>
        <taxon>Dikarya</taxon>
        <taxon>Basidiomycota</taxon>
        <taxon>Agaricomycotina</taxon>
        <taxon>Agaricomycetes</taxon>
        <taxon>Agaricomycetidae</taxon>
        <taxon>Agaricales</taxon>
        <taxon>Agaricineae</taxon>
        <taxon>Agaricaceae</taxon>
        <taxon>Leucocoprinus</taxon>
    </lineage>
</organism>
<evidence type="ECO:0000259" key="5">
    <source>
        <dbReference type="PROSITE" id="PS51181"/>
    </source>
</evidence>
<feature type="domain" description="Tyrosine specific protein phosphatases" evidence="4">
    <location>
        <begin position="102"/>
        <end position="145"/>
    </location>
</feature>
<dbReference type="GO" id="GO:0005829">
    <property type="term" value="C:cytosol"/>
    <property type="evidence" value="ECO:0007669"/>
    <property type="project" value="TreeGrafter"/>
</dbReference>
<feature type="region of interest" description="Disordered" evidence="3">
    <location>
        <begin position="149"/>
        <end position="235"/>
    </location>
</feature>
<dbReference type="GO" id="GO:0048870">
    <property type="term" value="P:cell motility"/>
    <property type="evidence" value="ECO:0007669"/>
    <property type="project" value="TreeGrafter"/>
</dbReference>
<feature type="compositionally biased region" description="Polar residues" evidence="3">
    <location>
        <begin position="222"/>
        <end position="231"/>
    </location>
</feature>
<dbReference type="GO" id="GO:0042995">
    <property type="term" value="C:cell projection"/>
    <property type="evidence" value="ECO:0007669"/>
    <property type="project" value="TreeGrafter"/>
</dbReference>
<feature type="domain" description="Phosphatase tensin-type" evidence="5">
    <location>
        <begin position="16"/>
        <end position="286"/>
    </location>
</feature>
<dbReference type="AlphaFoldDB" id="A0AAD5VPE5"/>
<dbReference type="GO" id="GO:0046856">
    <property type="term" value="P:phosphatidylinositol dephosphorylation"/>
    <property type="evidence" value="ECO:0007669"/>
    <property type="project" value="TreeGrafter"/>
</dbReference>
<evidence type="ECO:0000256" key="2">
    <source>
        <dbReference type="ARBA" id="ARBA00022801"/>
    </source>
</evidence>
<dbReference type="InterPro" id="IPR016130">
    <property type="entry name" value="Tyr_Pase_AS"/>
</dbReference>
<name>A0AAD5VPE5_9AGAR</name>
<dbReference type="InterPro" id="IPR000387">
    <property type="entry name" value="Tyr_Pase_dom"/>
</dbReference>
<dbReference type="InterPro" id="IPR029023">
    <property type="entry name" value="Tensin_phosphatase"/>
</dbReference>
<evidence type="ECO:0000256" key="1">
    <source>
        <dbReference type="ARBA" id="ARBA00013015"/>
    </source>
</evidence>
<dbReference type="PANTHER" id="PTHR12305">
    <property type="entry name" value="PHOSPHATASE WITH HOMOLOGY TO TENSIN"/>
    <property type="match status" value="1"/>
</dbReference>
<keyword evidence="2" id="KW-0378">Hydrolase</keyword>
<dbReference type="Gene3D" id="3.90.190.10">
    <property type="entry name" value="Protein tyrosine phosphatase superfamily"/>
    <property type="match status" value="1"/>
</dbReference>
<dbReference type="GO" id="GO:0005886">
    <property type="term" value="C:plasma membrane"/>
    <property type="evidence" value="ECO:0007669"/>
    <property type="project" value="TreeGrafter"/>
</dbReference>
<sequence length="639" mass="71482">MADYIRRLVSGQKARFKDDELDLELDLVYVTDRIIIMGYPASGFEGYYRNKREDVKKFLDHRHRKNYWIYNFCPLGENSYDANAFEGRVSRYPFPDHHAPPLAIMPLVAREIRAWLDGSSERVAVLHCKAGKGRSGTMACTYLLSLDANPTPPQLQRSHTAKEWAKRRAEETMEKLPQEQELDKMHNTSSPLLRPSTSLTSESDTSNILDPQETGGPPRVTSPGSMSPTHVNSERSFTDALKGVLDLHTARRMKAPSDPMKKQKQGVSIPSQRRFLHYWALCLAHEAPPGFWSLPPNSVSQPLSLHGSSTRKQVRITEVKVRLREFSTVKLGLVKAANIIIDKTKGSKSSSTSSYVPESIERSSSTASTNTGASYGHNHVWVSLARYDDAFVDTLEDWEKYTRDESGKLGVRRPGSDHRSTAEGGGEEQLAHVFEGGKWDKHKMVRCFARLGEVGTTSRTVSQGIDKDERILSYTLRSLSNTRWQGIKEDIQAKSETPPVKAEAYDLPADETHAVPGAESRPITPTTTGSNASQLPPAHTEQGTILDAEREVRIKLYMGKVFMGWIWLIPAFHMPQPSSAQEGNGASSTTIRLTRKEIDFPIGLGAGIVDVEISMEWVDLTRFTRQQDLVASPVEEEQH</sequence>
<evidence type="ECO:0000313" key="7">
    <source>
        <dbReference type="Proteomes" id="UP001213000"/>
    </source>
</evidence>
<keyword evidence="7" id="KW-1185">Reference proteome</keyword>
<comment type="caution">
    <text evidence="6">The sequence shown here is derived from an EMBL/GenBank/DDBJ whole genome shotgun (WGS) entry which is preliminary data.</text>
</comment>
<feature type="region of interest" description="Disordered" evidence="3">
    <location>
        <begin position="407"/>
        <end position="427"/>
    </location>
</feature>
<feature type="region of interest" description="Disordered" evidence="3">
    <location>
        <begin position="509"/>
        <end position="544"/>
    </location>
</feature>
<dbReference type="EMBL" id="JANIEX010000531">
    <property type="protein sequence ID" value="KAJ3565885.1"/>
    <property type="molecule type" value="Genomic_DNA"/>
</dbReference>
<dbReference type="PROSITE" id="PS50056">
    <property type="entry name" value="TYR_PHOSPHATASE_2"/>
    <property type="match status" value="1"/>
</dbReference>
<dbReference type="InterPro" id="IPR051281">
    <property type="entry name" value="Dual-spec_lipid-protein_phosph"/>
</dbReference>
<dbReference type="GO" id="GO:0043491">
    <property type="term" value="P:phosphatidylinositol 3-kinase/protein kinase B signal transduction"/>
    <property type="evidence" value="ECO:0007669"/>
    <property type="project" value="TreeGrafter"/>
</dbReference>
<dbReference type="PROSITE" id="PS00383">
    <property type="entry name" value="TYR_PHOSPHATASE_1"/>
    <property type="match status" value="1"/>
</dbReference>
<protein>
    <recommendedName>
        <fullName evidence="1">phosphatidylinositol-3,4,5-trisphosphate 3-phosphatase</fullName>
        <ecNumber evidence="1">3.1.3.67</ecNumber>
    </recommendedName>
</protein>
<reference evidence="6" key="1">
    <citation type="submission" date="2022-07" db="EMBL/GenBank/DDBJ databases">
        <title>Genome Sequence of Leucocoprinus birnbaumii.</title>
        <authorList>
            <person name="Buettner E."/>
        </authorList>
    </citation>
    <scope>NUCLEOTIDE SEQUENCE</scope>
    <source>
        <strain evidence="6">VT141</strain>
    </source>
</reference>
<dbReference type="GO" id="GO:0004725">
    <property type="term" value="F:protein tyrosine phosphatase activity"/>
    <property type="evidence" value="ECO:0007669"/>
    <property type="project" value="TreeGrafter"/>
</dbReference>
<dbReference type="PROSITE" id="PS51181">
    <property type="entry name" value="PPASE_TENSIN"/>
    <property type="match status" value="1"/>
</dbReference>
<dbReference type="SUPFAM" id="SSF52799">
    <property type="entry name" value="(Phosphotyrosine protein) phosphatases II"/>
    <property type="match status" value="1"/>
</dbReference>
<feature type="compositionally biased region" description="Polar residues" evidence="3">
    <location>
        <begin position="523"/>
        <end position="534"/>
    </location>
</feature>
<dbReference type="Pfam" id="PF22784">
    <property type="entry name" value="PTP-SAK"/>
    <property type="match status" value="1"/>
</dbReference>
<dbReference type="InterPro" id="IPR029021">
    <property type="entry name" value="Prot-tyrosine_phosphatase-like"/>
</dbReference>
<proteinExistence type="predicted"/>
<feature type="compositionally biased region" description="Basic and acidic residues" evidence="3">
    <location>
        <begin position="160"/>
        <end position="186"/>
    </location>
</feature>
<evidence type="ECO:0000259" key="4">
    <source>
        <dbReference type="PROSITE" id="PS50056"/>
    </source>
</evidence>
<dbReference type="PANTHER" id="PTHR12305:SF81">
    <property type="entry name" value="PHOSPHATIDYLINOSITOL 3,4,5-TRISPHOSPHATE 3-PHOSPHATASE AND DUAL-SPECIFICITY PROTEIN PHOSPHATASE PTEN"/>
    <property type="match status" value="1"/>
</dbReference>
<dbReference type="EC" id="3.1.3.67" evidence="1"/>
<dbReference type="GO" id="GO:0051896">
    <property type="term" value="P:regulation of phosphatidylinositol 3-kinase/protein kinase B signal transduction"/>
    <property type="evidence" value="ECO:0007669"/>
    <property type="project" value="TreeGrafter"/>
</dbReference>
<dbReference type="InterPro" id="IPR057023">
    <property type="entry name" value="PTP-SAK"/>
</dbReference>
<dbReference type="Proteomes" id="UP001213000">
    <property type="component" value="Unassembled WGS sequence"/>
</dbReference>
<feature type="compositionally biased region" description="Low complexity" evidence="3">
    <location>
        <begin position="188"/>
        <end position="203"/>
    </location>
</feature>
<dbReference type="GO" id="GO:0016314">
    <property type="term" value="F:phosphatidylinositol-3,4,5-trisphosphate 3-phosphatase activity"/>
    <property type="evidence" value="ECO:0007669"/>
    <property type="project" value="UniProtKB-EC"/>
</dbReference>
<dbReference type="GO" id="GO:0005634">
    <property type="term" value="C:nucleus"/>
    <property type="evidence" value="ECO:0007669"/>
    <property type="project" value="TreeGrafter"/>
</dbReference>